<proteinExistence type="predicted"/>
<dbReference type="AlphaFoldDB" id="A0A5S5AW69"/>
<name>A0A5S5AW69_9FIRM</name>
<comment type="caution">
    <text evidence="1">The sequence shown here is derived from an EMBL/GenBank/DDBJ whole genome shotgun (WGS) entry which is preliminary data.</text>
</comment>
<gene>
    <name evidence="1" type="ORF">LZ11_00734</name>
</gene>
<organism evidence="1 2">
    <name type="scientific">Thermosediminibacter litoriperuensis</name>
    <dbReference type="NCBI Taxonomy" id="291989"/>
    <lineage>
        <taxon>Bacteria</taxon>
        <taxon>Bacillati</taxon>
        <taxon>Bacillota</taxon>
        <taxon>Clostridia</taxon>
        <taxon>Thermosediminibacterales</taxon>
        <taxon>Thermosediminibacteraceae</taxon>
        <taxon>Thermosediminibacter</taxon>
    </lineage>
</organism>
<dbReference type="Pfam" id="PF03698">
    <property type="entry name" value="UPF0180"/>
    <property type="match status" value="1"/>
</dbReference>
<keyword evidence="2" id="KW-1185">Reference proteome</keyword>
<dbReference type="EMBL" id="VNHO01000006">
    <property type="protein sequence ID" value="TYP57423.1"/>
    <property type="molecule type" value="Genomic_DNA"/>
</dbReference>
<evidence type="ECO:0000313" key="2">
    <source>
        <dbReference type="Proteomes" id="UP000322294"/>
    </source>
</evidence>
<accession>A0A5S5AW69</accession>
<protein>
    <submittedName>
        <fullName evidence="1">Uncharacterized protein UPF0180</fullName>
    </submittedName>
</protein>
<sequence length="76" mass="8273">MKKTVAVDDSLTYVKELLEEKGYAVTRMGDNRADAIVVNGIDANFSGIEDTTFNIPVINAEGKTALQVLEELEGKL</sequence>
<dbReference type="Proteomes" id="UP000322294">
    <property type="component" value="Unassembled WGS sequence"/>
</dbReference>
<dbReference type="RefSeq" id="WP_148866539.1">
    <property type="nucleotide sequence ID" value="NZ_VNHO01000006.1"/>
</dbReference>
<reference evidence="1 2" key="1">
    <citation type="submission" date="2019-07" db="EMBL/GenBank/DDBJ databases">
        <title>Genomic Encyclopedia of Type Strains, Phase I: the one thousand microbial genomes (KMG-I) project.</title>
        <authorList>
            <person name="Kyrpides N."/>
        </authorList>
    </citation>
    <scope>NUCLEOTIDE SEQUENCE [LARGE SCALE GENOMIC DNA]</scope>
    <source>
        <strain evidence="1 2">DSM 16647</strain>
    </source>
</reference>
<dbReference type="InterPro" id="IPR005370">
    <property type="entry name" value="UPF0180"/>
</dbReference>
<dbReference type="OrthoDB" id="1708042at2"/>
<evidence type="ECO:0000313" key="1">
    <source>
        <dbReference type="EMBL" id="TYP57423.1"/>
    </source>
</evidence>